<keyword evidence="1" id="KW-0472">Membrane</keyword>
<reference evidence="2 3" key="1">
    <citation type="submission" date="2015-10" db="EMBL/GenBank/DDBJ databases">
        <title>Metagenome-Assembled Genomes uncover a global brackish microbiome.</title>
        <authorList>
            <person name="Hugerth L.W."/>
            <person name="Larsson J."/>
            <person name="Alneberg J."/>
            <person name="Lindh M.V."/>
            <person name="Legrand C."/>
            <person name="Pinhassi J."/>
            <person name="Andersson A.F."/>
        </authorList>
    </citation>
    <scope>NUCLEOTIDE SEQUENCE [LARGE SCALE GENOMIC DNA]</scope>
    <source>
        <strain evidence="2">BACL2 MAG-121001-bin67</strain>
    </source>
</reference>
<accession>A0A0R2PBJ1</accession>
<proteinExistence type="predicted"/>
<dbReference type="PANTHER" id="PTHR40078:SF1">
    <property type="entry name" value="INTEGRAL MEMBRANE PROTEIN"/>
    <property type="match status" value="1"/>
</dbReference>
<organism evidence="2 3">
    <name type="scientific">Actinobacteria bacterium BACL2 MAG-121001-bin67</name>
    <dbReference type="NCBI Taxonomy" id="1655572"/>
    <lineage>
        <taxon>Bacteria</taxon>
        <taxon>Bacillati</taxon>
        <taxon>Actinomycetota</taxon>
        <taxon>Actinomycetes</taxon>
        <taxon>Actinomycetes incertae sedis</taxon>
        <taxon>ac1 cluster</taxon>
    </lineage>
</organism>
<keyword evidence="1" id="KW-0812">Transmembrane</keyword>
<dbReference type="Proteomes" id="UP000053349">
    <property type="component" value="Unassembled WGS sequence"/>
</dbReference>
<feature type="transmembrane region" description="Helical" evidence="1">
    <location>
        <begin position="33"/>
        <end position="54"/>
    </location>
</feature>
<evidence type="ECO:0000313" key="2">
    <source>
        <dbReference type="EMBL" id="KRO32650.1"/>
    </source>
</evidence>
<comment type="caution">
    <text evidence="2">The sequence shown here is derived from an EMBL/GenBank/DDBJ whole genome shotgun (WGS) entry which is preliminary data.</text>
</comment>
<dbReference type="AlphaFoldDB" id="A0A0R2PBJ1"/>
<name>A0A0R2PBJ1_9ACTN</name>
<dbReference type="EMBL" id="LIAW01000069">
    <property type="protein sequence ID" value="KRO32650.1"/>
    <property type="molecule type" value="Genomic_DNA"/>
</dbReference>
<evidence type="ECO:0000313" key="3">
    <source>
        <dbReference type="Proteomes" id="UP000053349"/>
    </source>
</evidence>
<gene>
    <name evidence="2" type="ORF">ABR64_05060</name>
</gene>
<keyword evidence="1" id="KW-1133">Transmembrane helix</keyword>
<dbReference type="InterPro" id="IPR038750">
    <property type="entry name" value="YczE/YyaS-like"/>
</dbReference>
<evidence type="ECO:0008006" key="4">
    <source>
        <dbReference type="Google" id="ProtNLM"/>
    </source>
</evidence>
<evidence type="ECO:0000256" key="1">
    <source>
        <dbReference type="SAM" id="Phobius"/>
    </source>
</evidence>
<protein>
    <recommendedName>
        <fullName evidence="4">YitT family protein</fullName>
    </recommendedName>
</protein>
<sequence length="234" mass="24854">MRNFLGFLQSALRNSRSIPITAWTAGHPWQISIARVLILYFGLFLLGVGGAIVVQSGLGNAPWTVFAQGISAQSGMSLGWSFFLVSCAVLLLWIPLRLKPGFGTLSNAIVFAITLQKTLEIITPPDNFFLALTFVLVGIILVGAGTAIYVTCGLGGGPRDGLMIGLVQNTNWRVAYIRTGIEGSVLILGFLLGGKVGLGTVISVFLVGSSVAIWLSIVGKLAPPSGRQFFQPEF</sequence>
<feature type="transmembrane region" description="Helical" evidence="1">
    <location>
        <begin position="75"/>
        <end position="96"/>
    </location>
</feature>
<feature type="transmembrane region" description="Helical" evidence="1">
    <location>
        <begin position="128"/>
        <end position="154"/>
    </location>
</feature>
<dbReference type="Pfam" id="PF19700">
    <property type="entry name" value="DUF6198"/>
    <property type="match status" value="1"/>
</dbReference>
<dbReference type="PANTHER" id="PTHR40078">
    <property type="entry name" value="INTEGRAL MEMBRANE PROTEIN-RELATED"/>
    <property type="match status" value="1"/>
</dbReference>
<feature type="transmembrane region" description="Helical" evidence="1">
    <location>
        <begin position="198"/>
        <end position="218"/>
    </location>
</feature>